<accession>A0AAD1AZZ2</accession>
<evidence type="ECO:0000313" key="2">
    <source>
        <dbReference type="Proteomes" id="UP000031659"/>
    </source>
</evidence>
<organism evidence="1 2">
    <name type="scientific">Candidatus Karelsulcia muelleri PSPU</name>
    <dbReference type="NCBI Taxonomy" id="1189303"/>
    <lineage>
        <taxon>Bacteria</taxon>
        <taxon>Pseudomonadati</taxon>
        <taxon>Bacteroidota</taxon>
        <taxon>Flavobacteriia</taxon>
        <taxon>Flavobacteriales</taxon>
        <taxon>Candidatus Karelsulcia</taxon>
    </lineage>
</organism>
<protein>
    <recommendedName>
        <fullName evidence="3">DUF4295 domain-containing protein</fullName>
    </recommendedName>
</protein>
<dbReference type="EMBL" id="AP013293">
    <property type="protein sequence ID" value="BAO66242.1"/>
    <property type="molecule type" value="Genomic_DNA"/>
</dbReference>
<sequence length="50" mass="6077">MAKKNKSNIQNKIIKKMTKILFMVKKNKNYSFKEKMINFNDVNHFLLKLM</sequence>
<dbReference type="KEGG" id="smup:SMPSPU_065"/>
<reference evidence="1 2" key="1">
    <citation type="journal article" date="2014" name="ISME J.">
        <title>Swapping symbionts in spittlebugs: evolutionary replacement of a reduced genome symbiont.</title>
        <authorList>
            <person name="Koga R."/>
            <person name="Moran N.A."/>
        </authorList>
    </citation>
    <scope>NUCLEOTIDE SEQUENCE [LARGE SCALE GENOMIC DNA]</scope>
    <source>
        <strain evidence="1 2">PSPU</strain>
    </source>
</reference>
<dbReference type="RefSeq" id="WP_101731454.1">
    <property type="nucleotide sequence ID" value="NZ_AP013293.1"/>
</dbReference>
<dbReference type="Proteomes" id="UP000031659">
    <property type="component" value="Chromosome"/>
</dbReference>
<evidence type="ECO:0008006" key="3">
    <source>
        <dbReference type="Google" id="ProtNLM"/>
    </source>
</evidence>
<evidence type="ECO:0000313" key="1">
    <source>
        <dbReference type="EMBL" id="BAO66242.1"/>
    </source>
</evidence>
<gene>
    <name evidence="1" type="ORF">SMPSPU_065</name>
</gene>
<name>A0AAD1AZZ2_9FLAO</name>
<proteinExistence type="predicted"/>
<dbReference type="AlphaFoldDB" id="A0AAD1AZZ2"/>